<dbReference type="SMART" id="SM00666">
    <property type="entry name" value="PB1"/>
    <property type="match status" value="1"/>
</dbReference>
<feature type="compositionally biased region" description="Basic and acidic residues" evidence="7">
    <location>
        <begin position="796"/>
        <end position="814"/>
    </location>
</feature>
<feature type="region of interest" description="Disordered" evidence="7">
    <location>
        <begin position="395"/>
        <end position="505"/>
    </location>
</feature>
<feature type="compositionally biased region" description="Low complexity" evidence="7">
    <location>
        <begin position="436"/>
        <end position="459"/>
    </location>
</feature>
<dbReference type="SUPFAM" id="SSF54277">
    <property type="entry name" value="CAD &amp; PB1 domains"/>
    <property type="match status" value="1"/>
</dbReference>
<dbReference type="GO" id="GO:0005524">
    <property type="term" value="F:ATP binding"/>
    <property type="evidence" value="ECO:0007669"/>
    <property type="project" value="UniProtKB-UniRule"/>
</dbReference>
<dbReference type="PROSITE" id="PS50011">
    <property type="entry name" value="PROTEIN_KINASE_DOM"/>
    <property type="match status" value="1"/>
</dbReference>
<keyword evidence="2" id="KW-0808">Transferase</keyword>
<evidence type="ECO:0000256" key="2">
    <source>
        <dbReference type="ARBA" id="ARBA00022679"/>
    </source>
</evidence>
<evidence type="ECO:0000256" key="3">
    <source>
        <dbReference type="ARBA" id="ARBA00022741"/>
    </source>
</evidence>
<proteinExistence type="predicted"/>
<evidence type="ECO:0000313" key="9">
    <source>
        <dbReference type="EMBL" id="TVU08309.1"/>
    </source>
</evidence>
<evidence type="ECO:0000256" key="5">
    <source>
        <dbReference type="ARBA" id="ARBA00022840"/>
    </source>
</evidence>
<organism evidence="9 10">
    <name type="scientific">Eragrostis curvula</name>
    <name type="common">weeping love grass</name>
    <dbReference type="NCBI Taxonomy" id="38414"/>
    <lineage>
        <taxon>Eukaryota</taxon>
        <taxon>Viridiplantae</taxon>
        <taxon>Streptophyta</taxon>
        <taxon>Embryophyta</taxon>
        <taxon>Tracheophyta</taxon>
        <taxon>Spermatophyta</taxon>
        <taxon>Magnoliopsida</taxon>
        <taxon>Liliopsida</taxon>
        <taxon>Poales</taxon>
        <taxon>Poaceae</taxon>
        <taxon>PACMAD clade</taxon>
        <taxon>Chloridoideae</taxon>
        <taxon>Eragrostideae</taxon>
        <taxon>Eragrostidinae</taxon>
        <taxon>Eragrostis</taxon>
    </lineage>
</organism>
<dbReference type="SMART" id="SM00220">
    <property type="entry name" value="S_TKc"/>
    <property type="match status" value="1"/>
</dbReference>
<feature type="region of interest" description="Disordered" evidence="7">
    <location>
        <begin position="169"/>
        <end position="209"/>
    </location>
</feature>
<feature type="region of interest" description="Disordered" evidence="7">
    <location>
        <begin position="722"/>
        <end position="844"/>
    </location>
</feature>
<dbReference type="OrthoDB" id="4062651at2759"/>
<reference evidence="9 10" key="1">
    <citation type="journal article" date="2019" name="Sci. Rep.">
        <title>A high-quality genome of Eragrostis curvula grass provides insights into Poaceae evolution and supports new strategies to enhance forage quality.</title>
        <authorList>
            <person name="Carballo J."/>
            <person name="Santos B.A.C.M."/>
            <person name="Zappacosta D."/>
            <person name="Garbus I."/>
            <person name="Selva J.P."/>
            <person name="Gallo C.A."/>
            <person name="Diaz A."/>
            <person name="Albertini E."/>
            <person name="Caccamo M."/>
            <person name="Echenique V."/>
        </authorList>
    </citation>
    <scope>NUCLEOTIDE SEQUENCE [LARGE SCALE GENOMIC DNA]</scope>
    <source>
        <strain evidence="10">cv. Victoria</strain>
        <tissue evidence="9">Leaf</tissue>
    </source>
</reference>
<dbReference type="GO" id="GO:0004674">
    <property type="term" value="F:protein serine/threonine kinase activity"/>
    <property type="evidence" value="ECO:0007669"/>
    <property type="project" value="UniProtKB-KW"/>
</dbReference>
<dbReference type="GO" id="GO:0007165">
    <property type="term" value="P:signal transduction"/>
    <property type="evidence" value="ECO:0007669"/>
    <property type="project" value="TreeGrafter"/>
</dbReference>
<dbReference type="SUPFAM" id="SSF56112">
    <property type="entry name" value="Protein kinase-like (PK-like)"/>
    <property type="match status" value="1"/>
</dbReference>
<dbReference type="InterPro" id="IPR008271">
    <property type="entry name" value="Ser/Thr_kinase_AS"/>
</dbReference>
<feature type="region of interest" description="Disordered" evidence="7">
    <location>
        <begin position="222"/>
        <end position="276"/>
    </location>
</feature>
<dbReference type="InterPro" id="IPR017441">
    <property type="entry name" value="Protein_kinase_ATP_BS"/>
</dbReference>
<dbReference type="PROSITE" id="PS00107">
    <property type="entry name" value="PROTEIN_KINASE_ATP"/>
    <property type="match status" value="1"/>
</dbReference>
<dbReference type="PANTHER" id="PTHR23257">
    <property type="entry name" value="SERINE-THREONINE PROTEIN KINASE"/>
    <property type="match status" value="1"/>
</dbReference>
<dbReference type="PANTHER" id="PTHR23257:SF797">
    <property type="entry name" value="KINASE SUPERFAMILY WITH OCTICOSAPEPTIDE_PHOX_BEM1P DOMAIN-CONTAINING PROTEIN"/>
    <property type="match status" value="1"/>
</dbReference>
<evidence type="ECO:0000313" key="10">
    <source>
        <dbReference type="Proteomes" id="UP000324897"/>
    </source>
</evidence>
<dbReference type="InterPro" id="IPR001245">
    <property type="entry name" value="Ser-Thr/Tyr_kinase_cat_dom"/>
</dbReference>
<dbReference type="FunFam" id="1.10.510.10:FF:000142">
    <property type="entry name" value="Octicosapeptide/phox/Bem1p domain kinase superfamily protein"/>
    <property type="match status" value="1"/>
</dbReference>
<accession>A0A5J9TAH5</accession>
<keyword evidence="1" id="KW-0723">Serine/threonine-protein kinase</keyword>
<feature type="binding site" evidence="6">
    <location>
        <position position="923"/>
    </location>
    <ligand>
        <name>ATP</name>
        <dbReference type="ChEBI" id="CHEBI:30616"/>
    </ligand>
</feature>
<dbReference type="InterPro" id="IPR000270">
    <property type="entry name" value="PB1_dom"/>
</dbReference>
<feature type="compositionally biased region" description="Polar residues" evidence="7">
    <location>
        <begin position="411"/>
        <end position="421"/>
    </location>
</feature>
<dbReference type="Proteomes" id="UP000324897">
    <property type="component" value="Chromosome 3"/>
</dbReference>
<dbReference type="InterPro" id="IPR000719">
    <property type="entry name" value="Prot_kinase_dom"/>
</dbReference>
<dbReference type="GO" id="GO:0005737">
    <property type="term" value="C:cytoplasm"/>
    <property type="evidence" value="ECO:0007669"/>
    <property type="project" value="TreeGrafter"/>
</dbReference>
<feature type="compositionally biased region" description="Low complexity" evidence="7">
    <location>
        <begin position="180"/>
        <end position="194"/>
    </location>
</feature>
<comment type="caution">
    <text evidence="9">The sequence shown here is derived from an EMBL/GenBank/DDBJ whole genome shotgun (WGS) entry which is preliminary data.</text>
</comment>
<dbReference type="Pfam" id="PF07714">
    <property type="entry name" value="PK_Tyr_Ser-Thr"/>
    <property type="match status" value="1"/>
</dbReference>
<dbReference type="PROSITE" id="PS00108">
    <property type="entry name" value="PROTEIN_KINASE_ST"/>
    <property type="match status" value="1"/>
</dbReference>
<dbReference type="Gene3D" id="3.10.20.90">
    <property type="entry name" value="Phosphatidylinositol 3-kinase Catalytic Subunit, Chain A, domain 1"/>
    <property type="match status" value="1"/>
</dbReference>
<dbReference type="PRINTS" id="PR00109">
    <property type="entry name" value="TYRKINASE"/>
</dbReference>
<evidence type="ECO:0000256" key="1">
    <source>
        <dbReference type="ARBA" id="ARBA00022527"/>
    </source>
</evidence>
<protein>
    <recommendedName>
        <fullName evidence="8">Protein kinase domain-containing protein</fullName>
    </recommendedName>
</protein>
<keyword evidence="3 6" id="KW-0547">Nucleotide-binding</keyword>
<keyword evidence="4" id="KW-0418">Kinase</keyword>
<evidence type="ECO:0000256" key="6">
    <source>
        <dbReference type="PROSITE-ProRule" id="PRU10141"/>
    </source>
</evidence>
<evidence type="ECO:0000256" key="4">
    <source>
        <dbReference type="ARBA" id="ARBA00022777"/>
    </source>
</evidence>
<feature type="domain" description="Protein kinase" evidence="8">
    <location>
        <begin position="886"/>
        <end position="1153"/>
    </location>
</feature>
<dbReference type="Gramene" id="TVU08309">
    <property type="protein sequence ID" value="TVU08309"/>
    <property type="gene ID" value="EJB05_41709"/>
</dbReference>
<name>A0A5J9TAH5_9POAL</name>
<dbReference type="Pfam" id="PF00564">
    <property type="entry name" value="PB1"/>
    <property type="match status" value="1"/>
</dbReference>
<feature type="compositionally biased region" description="Polar residues" evidence="7">
    <location>
        <begin position="829"/>
        <end position="840"/>
    </location>
</feature>
<keyword evidence="5 6" id="KW-0067">ATP-binding</keyword>
<dbReference type="CDD" id="cd06410">
    <property type="entry name" value="PB1_UP2"/>
    <property type="match status" value="1"/>
</dbReference>
<feature type="region of interest" description="Disordered" evidence="7">
    <location>
        <begin position="529"/>
        <end position="564"/>
    </location>
</feature>
<gene>
    <name evidence="9" type="ORF">EJB05_41709</name>
</gene>
<dbReference type="AlphaFoldDB" id="A0A5J9TAH5"/>
<dbReference type="Gene3D" id="3.30.200.20">
    <property type="entry name" value="Phosphorylase Kinase, domain 1"/>
    <property type="match status" value="1"/>
</dbReference>
<feature type="compositionally biased region" description="Low complexity" evidence="7">
    <location>
        <begin position="398"/>
        <end position="410"/>
    </location>
</feature>
<dbReference type="FunFam" id="3.30.200.20:FF:000081">
    <property type="entry name" value="Octicosapeptide/phox/Bem1p domain kinase superfamily protein"/>
    <property type="match status" value="1"/>
</dbReference>
<dbReference type="EMBL" id="RWGY01000039">
    <property type="protein sequence ID" value="TVU08309.1"/>
    <property type="molecule type" value="Genomic_DNA"/>
</dbReference>
<evidence type="ECO:0000259" key="8">
    <source>
        <dbReference type="PROSITE" id="PS50011"/>
    </source>
</evidence>
<dbReference type="CDD" id="cd13999">
    <property type="entry name" value="STKc_MAP3K-like"/>
    <property type="match status" value="1"/>
</dbReference>
<dbReference type="Gene3D" id="1.10.510.10">
    <property type="entry name" value="Transferase(Phosphotransferase) domain 1"/>
    <property type="match status" value="1"/>
</dbReference>
<evidence type="ECO:0000256" key="7">
    <source>
        <dbReference type="SAM" id="MobiDB-lite"/>
    </source>
</evidence>
<keyword evidence="10" id="KW-1185">Reference proteome</keyword>
<dbReference type="InterPro" id="IPR050167">
    <property type="entry name" value="Ser_Thr_protein_kinase"/>
</dbReference>
<sequence length="1160" mass="124863">MAAPAGAAEDGGGGGGGAERMKLLCSLGGRILPRPGDGTLRYAGGDTRIVSVPRGVALPDLLSRLSEAYGGATGPHFAVKYQLPDEGLDALISVSSPEDLDNMVEEYDKLDGASPKLRVFLFPILDASGGSGAGGEELEGGSFDAGLRYLEAVNGIVRKDSIASVSSAQYSDAGLPPPASSAGGAPGSPVGLSPTSTSSNDAARSAFSGTAPPPLVDVFSNAAPAPVPVKPQESAAEVRAPQASPHAHPHPHPHPEATRYRQPLSQLPPLPPVFMNDHRDAMQGLNQPQPGNGARFEDCNMCLKSLPHAHSDPVVNEYGNEVQGGAAPDPGPVFMSLRPEDVARIMMPERAVQAPMGAYGYTHMHQVPQDRVYVPKVEGVANPVFIDQSGMPQHVYVQQQHQQQQHQQQQLPSQQMPSTYGFSHIPVIPSEKDRVVSPSSAHSDVASSHQQFMQQPQQQLPSGHGMTQYPAKPVSPNNPLVGEGSLSGNSRHRDDGQVYRDTAAPPVAPLAVPTYMANVDRMMDSLRVSPNETSAEQRKHAMSPDNALPQHAIPEHSQGLPENNISARPDTRAKEVHLSNTNTFFDVNEPKVLLQTESMPPPSVANSYMHNEPKVLLQAESMPPPSVANSYMHNVQHVNMSHMPQMMSIGGPYSSYVVATVGPGGVPASAYGMDMVYANATVNPMSERKDVPHEVYIKEAPHEVINPPNTAQIATAALANHAPSVEQHQESGLPGQGQQFGNEDPWKVATNAHPLPPRPKRVASRENISPKDPHPHNTLLNCKGPDLNLPAEEQQQSEHRDTYAEHARFIKGDDITSPDLAGMEDSLPASKTQSSESQPPLRNEGIGAATAKADDANEVVKSKPADLMAGFAVTDGRLQIIKNNDLEELQELGSGTFGTVYHGKWRGTDVAIKRINERCFVGKPSEQEKMRSDFWNEASNLADLHHPNVVAFYGVVLDGPGGSIATVTEYMVNGSLRTALLKNAKSLDKRKRLIIAMDTAFGMEYLHNKNIVHFDLKSDNLLVNLRDPQRPICKVGDLGLSKVKCQTLISGGVRGTLPWMAPELLNGSSSLVSEKVDVFSFGIVLWELLTGEEPYADLHYGVIIGGIVSNTLRPPVPDTCDPEWRALMEQCWATEPSERPSFTEVANRLRSMASSQKVQN</sequence>
<dbReference type="InterPro" id="IPR011009">
    <property type="entry name" value="Kinase-like_dom_sf"/>
</dbReference>